<dbReference type="Proteomes" id="UP000017148">
    <property type="component" value="Unassembled WGS sequence"/>
</dbReference>
<dbReference type="EMBL" id="ASJR01000009">
    <property type="protein sequence ID" value="ERP31821.1"/>
    <property type="molecule type" value="Genomic_DNA"/>
</dbReference>
<proteinExistence type="predicted"/>
<dbReference type="OrthoDB" id="9786548at2"/>
<protein>
    <submittedName>
        <fullName evidence="4">CheY-like Chemotaxis protein</fullName>
    </submittedName>
</protein>
<reference evidence="4 5" key="1">
    <citation type="journal article" date="2013" name="Environ. Microbiol.">
        <title>Genome analysis of Chitinivibrio alkaliphilus gen. nov., sp. nov., a novel extremely haloalkaliphilic anaerobic chitinolytic bacterium from the candidate phylum Termite Group 3.</title>
        <authorList>
            <person name="Sorokin D.Y."/>
            <person name="Gumerov V.M."/>
            <person name="Rakitin A.L."/>
            <person name="Beletsky A.V."/>
            <person name="Damste J.S."/>
            <person name="Muyzer G."/>
            <person name="Mardanov A.V."/>
            <person name="Ravin N.V."/>
        </authorList>
    </citation>
    <scope>NUCLEOTIDE SEQUENCE [LARGE SCALE GENOMIC DNA]</scope>
    <source>
        <strain evidence="4 5">ACht1</strain>
    </source>
</reference>
<dbReference type="SMART" id="SM00448">
    <property type="entry name" value="REC"/>
    <property type="match status" value="1"/>
</dbReference>
<dbReference type="eggNOG" id="COG3706">
    <property type="taxonomic scope" value="Bacteria"/>
</dbReference>
<organism evidence="4 5">
    <name type="scientific">Chitinivibrio alkaliphilus ACht1</name>
    <dbReference type="NCBI Taxonomy" id="1313304"/>
    <lineage>
        <taxon>Bacteria</taxon>
        <taxon>Pseudomonadati</taxon>
        <taxon>Fibrobacterota</taxon>
        <taxon>Chitinivibrionia</taxon>
        <taxon>Chitinivibrionales</taxon>
        <taxon>Chitinivibrionaceae</taxon>
        <taxon>Chitinivibrio</taxon>
    </lineage>
</organism>
<keyword evidence="1 2" id="KW-0597">Phosphoprotein</keyword>
<dbReference type="AlphaFoldDB" id="U7D8D8"/>
<dbReference type="InterPro" id="IPR050595">
    <property type="entry name" value="Bact_response_regulator"/>
</dbReference>
<sequence>MKILLVDDSSTMRRIQKTQLKNLGVEDVVEAEDGMDGLKVLAENMPVDTILLDWNMPRMDGLSMLEEVRKDDTYKDVKVIMCTSESEKTKVIKALKAGANQYMVKPFTPDVLKEKLSI</sequence>
<dbReference type="RefSeq" id="WP_022636740.1">
    <property type="nucleotide sequence ID" value="NZ_ASJR01000009.1"/>
</dbReference>
<feature type="domain" description="Response regulatory" evidence="3">
    <location>
        <begin position="2"/>
        <end position="118"/>
    </location>
</feature>
<dbReference type="PATRIC" id="fig|1313304.3.peg.1212"/>
<accession>U7D8D8</accession>
<dbReference type="SUPFAM" id="SSF52172">
    <property type="entry name" value="CheY-like"/>
    <property type="match status" value="1"/>
</dbReference>
<keyword evidence="5" id="KW-1185">Reference proteome</keyword>
<evidence type="ECO:0000313" key="5">
    <source>
        <dbReference type="Proteomes" id="UP000017148"/>
    </source>
</evidence>
<evidence type="ECO:0000313" key="4">
    <source>
        <dbReference type="EMBL" id="ERP31821.1"/>
    </source>
</evidence>
<dbReference type="Pfam" id="PF00072">
    <property type="entry name" value="Response_reg"/>
    <property type="match status" value="1"/>
</dbReference>
<comment type="caution">
    <text evidence="4">The sequence shown here is derived from an EMBL/GenBank/DDBJ whole genome shotgun (WGS) entry which is preliminary data.</text>
</comment>
<dbReference type="Gene3D" id="3.40.50.2300">
    <property type="match status" value="1"/>
</dbReference>
<dbReference type="PROSITE" id="PS50110">
    <property type="entry name" value="RESPONSE_REGULATORY"/>
    <property type="match status" value="1"/>
</dbReference>
<dbReference type="STRING" id="1313304.CALK_1268"/>
<evidence type="ECO:0000259" key="3">
    <source>
        <dbReference type="PROSITE" id="PS50110"/>
    </source>
</evidence>
<dbReference type="InterPro" id="IPR001789">
    <property type="entry name" value="Sig_transdc_resp-reg_receiver"/>
</dbReference>
<evidence type="ECO:0000256" key="2">
    <source>
        <dbReference type="PROSITE-ProRule" id="PRU00169"/>
    </source>
</evidence>
<gene>
    <name evidence="4" type="ORF">CALK_1268</name>
</gene>
<dbReference type="InterPro" id="IPR011006">
    <property type="entry name" value="CheY-like_superfamily"/>
</dbReference>
<dbReference type="PANTHER" id="PTHR44591:SF3">
    <property type="entry name" value="RESPONSE REGULATORY DOMAIN-CONTAINING PROTEIN"/>
    <property type="match status" value="1"/>
</dbReference>
<name>U7D8D8_9BACT</name>
<dbReference type="PANTHER" id="PTHR44591">
    <property type="entry name" value="STRESS RESPONSE REGULATOR PROTEIN 1"/>
    <property type="match status" value="1"/>
</dbReference>
<evidence type="ECO:0000256" key="1">
    <source>
        <dbReference type="ARBA" id="ARBA00022553"/>
    </source>
</evidence>
<feature type="modified residue" description="4-aspartylphosphate" evidence="2">
    <location>
        <position position="53"/>
    </location>
</feature>
<dbReference type="GO" id="GO:0000160">
    <property type="term" value="P:phosphorelay signal transduction system"/>
    <property type="evidence" value="ECO:0007669"/>
    <property type="project" value="InterPro"/>
</dbReference>